<gene>
    <name evidence="2" type="ORF">F8A88_02145</name>
</gene>
<dbReference type="InterPro" id="IPR055259">
    <property type="entry name" value="YkvP/CgeB_Glyco_trans-like"/>
</dbReference>
<dbReference type="Proteomes" id="UP000438699">
    <property type="component" value="Unassembled WGS sequence"/>
</dbReference>
<reference evidence="2 3" key="1">
    <citation type="journal article" date="2017" name="Int. J. Syst. Evol. Microbiol.">
        <title>Desulfovibrio senegalensis sp. nov., a mesophilic sulfate reducer isolated from marine sediment.</title>
        <authorList>
            <person name="Thioye A."/>
            <person name="Gam Z.B.A."/>
            <person name="Mbengue M."/>
            <person name="Cayol J.L."/>
            <person name="Joseph-Bartoli M."/>
            <person name="Toure-Kane C."/>
            <person name="Labat M."/>
        </authorList>
    </citation>
    <scope>NUCLEOTIDE SEQUENCE [LARGE SCALE GENOMIC DNA]</scope>
    <source>
        <strain evidence="2 3">DSM 101509</strain>
    </source>
</reference>
<evidence type="ECO:0000259" key="1">
    <source>
        <dbReference type="Pfam" id="PF13524"/>
    </source>
</evidence>
<dbReference type="EMBL" id="WAIE01000001">
    <property type="protein sequence ID" value="KAB1443087.1"/>
    <property type="molecule type" value="Genomic_DNA"/>
</dbReference>
<dbReference type="OrthoDB" id="9179708at2"/>
<proteinExistence type="predicted"/>
<feature type="domain" description="Spore protein YkvP/CgeB glycosyl transferase-like" evidence="1">
    <location>
        <begin position="388"/>
        <end position="520"/>
    </location>
</feature>
<evidence type="ECO:0000313" key="2">
    <source>
        <dbReference type="EMBL" id="KAB1443087.1"/>
    </source>
</evidence>
<sequence length="534" mass="59751">MLLRCRCGRTVAETGALAKAVPVNRPRHAQIINELGKKQSMPAAAEQFECRGLGVETLFMGLGPEPDRLPEWFPVSGPVHYVESPEFEEQMGPDWAERIPGQFRRVQPDNITPKLLRKARVLRYSPGIRAFPAFWMPLVARLSATHAPNGPKKRSVWIPHGENDLLGRELGLAFAEAGFTVRTPDPDQLSRSAGTALPKLLRDETPALFLSVNFKGLDPFGLGYSLLREAGCTVATWLVDNPFSILTGLKSSYWQQMQLFMTDSSYMLPLRELGARHVHFLPLAASPDLFRGTGSLPGHARGIEERMVFVGRSEFPDKERYYAGQKLDANIFEQARAMLQQGQRPDFHWWHERLDADRLWPGNESRALGHAAEESGKAWRAMCLAATPELTIFGDEGWNALLPNADVRPPVDYYAGLPAVYREALICLNMTSMQLPAALTQRHFDVWCAGGFLLTDNTPGMGLFPEDMAQAVTFAAPDDIAAKREQFHAHPARTRELRASWEALILMEHTYTQRVASLLQTLELDEPRLVPPRA</sequence>
<keyword evidence="2" id="KW-0808">Transferase</keyword>
<dbReference type="Pfam" id="PF13524">
    <property type="entry name" value="Glyco_trans_1_2"/>
    <property type="match status" value="1"/>
</dbReference>
<dbReference type="GO" id="GO:0016740">
    <property type="term" value="F:transferase activity"/>
    <property type="evidence" value="ECO:0007669"/>
    <property type="project" value="UniProtKB-KW"/>
</dbReference>
<accession>A0A6N6N7P4</accession>
<dbReference type="AlphaFoldDB" id="A0A6N6N7P4"/>
<organism evidence="2 3">
    <name type="scientific">Pseudodesulfovibrio senegalensis</name>
    <dbReference type="NCBI Taxonomy" id="1721087"/>
    <lineage>
        <taxon>Bacteria</taxon>
        <taxon>Pseudomonadati</taxon>
        <taxon>Thermodesulfobacteriota</taxon>
        <taxon>Desulfovibrionia</taxon>
        <taxon>Desulfovibrionales</taxon>
        <taxon>Desulfovibrionaceae</taxon>
    </lineage>
</organism>
<comment type="caution">
    <text evidence="2">The sequence shown here is derived from an EMBL/GenBank/DDBJ whole genome shotgun (WGS) entry which is preliminary data.</text>
</comment>
<protein>
    <submittedName>
        <fullName evidence="2">Glycosyltransferase</fullName>
    </submittedName>
</protein>
<keyword evidence="3" id="KW-1185">Reference proteome</keyword>
<name>A0A6N6N7P4_9BACT</name>
<evidence type="ECO:0000313" key="3">
    <source>
        <dbReference type="Proteomes" id="UP000438699"/>
    </source>
</evidence>